<dbReference type="Proteomes" id="UP000468591">
    <property type="component" value="Unassembled WGS sequence"/>
</dbReference>
<dbReference type="GO" id="GO:0071555">
    <property type="term" value="P:cell wall organization"/>
    <property type="evidence" value="ECO:0007669"/>
    <property type="project" value="UniProtKB-KW"/>
</dbReference>
<dbReference type="PANTHER" id="PTHR30417">
    <property type="entry name" value="N-ACETYLMURAMOYL-L-ALANINE AMIDASE AMID"/>
    <property type="match status" value="1"/>
</dbReference>
<dbReference type="InterPro" id="IPR036505">
    <property type="entry name" value="Amidase/PGRP_sf"/>
</dbReference>
<keyword evidence="4" id="KW-0961">Cell wall biogenesis/degradation</keyword>
<dbReference type="GO" id="GO:0008745">
    <property type="term" value="F:N-acetylmuramoyl-L-alanine amidase activity"/>
    <property type="evidence" value="ECO:0007669"/>
    <property type="project" value="UniProtKB-EC"/>
</dbReference>
<dbReference type="InterPro" id="IPR002502">
    <property type="entry name" value="Amidase_domain"/>
</dbReference>
<comment type="catalytic activity">
    <reaction evidence="1">
        <text>Hydrolyzes the link between N-acetylmuramoyl residues and L-amino acid residues in certain cell-wall glycopeptides.</text>
        <dbReference type="EC" id="3.5.1.28"/>
    </reaction>
</comment>
<dbReference type="EMBL" id="JAABNT010000016">
    <property type="protein sequence ID" value="NEK24455.1"/>
    <property type="molecule type" value="Genomic_DNA"/>
</dbReference>
<dbReference type="AlphaFoldDB" id="A0A6P0CHC5"/>
<dbReference type="Pfam" id="PF01510">
    <property type="entry name" value="Amidase_2"/>
    <property type="match status" value="1"/>
</dbReference>
<gene>
    <name evidence="6" type="ORF">GV827_18900</name>
</gene>
<evidence type="ECO:0000256" key="4">
    <source>
        <dbReference type="ARBA" id="ARBA00023316"/>
    </source>
</evidence>
<proteinExistence type="predicted"/>
<keyword evidence="3" id="KW-0378">Hydrolase</keyword>
<dbReference type="RefSeq" id="WP_164355384.1">
    <property type="nucleotide sequence ID" value="NZ_JAABNT010000016.1"/>
</dbReference>
<evidence type="ECO:0000313" key="7">
    <source>
        <dbReference type="Proteomes" id="UP000468591"/>
    </source>
</evidence>
<organism evidence="6 7">
    <name type="scientific">Sulfitobacter sediminilitoris</name>
    <dbReference type="NCBI Taxonomy" id="2698830"/>
    <lineage>
        <taxon>Bacteria</taxon>
        <taxon>Pseudomonadati</taxon>
        <taxon>Pseudomonadota</taxon>
        <taxon>Alphaproteobacteria</taxon>
        <taxon>Rhodobacterales</taxon>
        <taxon>Roseobacteraceae</taxon>
        <taxon>Sulfitobacter</taxon>
    </lineage>
</organism>
<feature type="domain" description="N-acetylmuramoyl-L-alanine amidase" evidence="5">
    <location>
        <begin position="11"/>
        <end position="144"/>
    </location>
</feature>
<dbReference type="SMART" id="SM00644">
    <property type="entry name" value="Ami_2"/>
    <property type="match status" value="1"/>
</dbReference>
<dbReference type="GO" id="GO:0009253">
    <property type="term" value="P:peptidoglycan catabolic process"/>
    <property type="evidence" value="ECO:0007669"/>
    <property type="project" value="InterPro"/>
</dbReference>
<evidence type="ECO:0000256" key="3">
    <source>
        <dbReference type="ARBA" id="ARBA00022801"/>
    </source>
</evidence>
<evidence type="ECO:0000259" key="5">
    <source>
        <dbReference type="SMART" id="SM00644"/>
    </source>
</evidence>
<dbReference type="CDD" id="cd06583">
    <property type="entry name" value="PGRP"/>
    <property type="match status" value="1"/>
</dbReference>
<dbReference type="GO" id="GO:0009254">
    <property type="term" value="P:peptidoglycan turnover"/>
    <property type="evidence" value="ECO:0007669"/>
    <property type="project" value="TreeGrafter"/>
</dbReference>
<dbReference type="SUPFAM" id="SSF55846">
    <property type="entry name" value="N-acetylmuramoyl-L-alanine amidase-like"/>
    <property type="match status" value="1"/>
</dbReference>
<evidence type="ECO:0000313" key="6">
    <source>
        <dbReference type="EMBL" id="NEK24455.1"/>
    </source>
</evidence>
<name>A0A6P0CHC5_9RHOB</name>
<reference evidence="6 7" key="1">
    <citation type="submission" date="2020-01" db="EMBL/GenBank/DDBJ databases">
        <title>Sulfitobacter sediminilitoris sp. nov., isolated from a tidal flat.</title>
        <authorList>
            <person name="Park S."/>
            <person name="Yoon J.-H."/>
        </authorList>
    </citation>
    <scope>NUCLEOTIDE SEQUENCE [LARGE SCALE GENOMIC DNA]</scope>
    <source>
        <strain evidence="6 7">JBTF-M27</strain>
    </source>
</reference>
<evidence type="ECO:0000256" key="1">
    <source>
        <dbReference type="ARBA" id="ARBA00001561"/>
    </source>
</evidence>
<dbReference type="Gene3D" id="3.40.80.10">
    <property type="entry name" value="Peptidoglycan recognition protein-like"/>
    <property type="match status" value="1"/>
</dbReference>
<dbReference type="InterPro" id="IPR051206">
    <property type="entry name" value="NAMLAA_amidase_2"/>
</dbReference>
<comment type="caution">
    <text evidence="6">The sequence shown here is derived from an EMBL/GenBank/DDBJ whole genome shotgun (WGS) entry which is preliminary data.</text>
</comment>
<accession>A0A6P0CHC5</accession>
<keyword evidence="7" id="KW-1185">Reference proteome</keyword>
<dbReference type="EC" id="3.5.1.28" evidence="2"/>
<protein>
    <recommendedName>
        <fullName evidence="2">N-acetylmuramoyl-L-alanine amidase</fullName>
        <ecNumber evidence="2">3.5.1.28</ecNumber>
    </recommendedName>
</protein>
<dbReference type="PANTHER" id="PTHR30417:SF1">
    <property type="entry name" value="N-ACETYLMURAMOYL-L-ALANINE AMIDASE AMID"/>
    <property type="match status" value="1"/>
</dbReference>
<sequence>MSDLEFVWHPSPNCGPRRDGLTPQLIVLHYTAMQSAAAAIERLCDPQVEVSAHYVIATNGQVTQLVADDQRAWHAGAGEWLGQGDINSRSIGIELDNAGNHPFPEPQMAALEHLMDRLMQKWGIGPEGVIGHSDMAPGRKGDPGPHFDWARLARRNLAVCAQGETPKEVTEASFRTCAQAAGFTADVPFETLLNATRLRFAPWRSGPLHPLDYRLGRHSMG</sequence>
<evidence type="ECO:0000256" key="2">
    <source>
        <dbReference type="ARBA" id="ARBA00011901"/>
    </source>
</evidence>